<evidence type="ECO:0000256" key="3">
    <source>
        <dbReference type="ARBA" id="ARBA00023015"/>
    </source>
</evidence>
<dbReference type="HOGENOM" id="CLU_1143866_0_0_1"/>
<keyword evidence="3" id="KW-0805">Transcription regulation</keyword>
<evidence type="ECO:0000256" key="2">
    <source>
        <dbReference type="ARBA" id="ARBA00016807"/>
    </source>
</evidence>
<comment type="function">
    <text evidence="5">Involved in transvection phenomena (= synapsis-dependent gene expression), where the synaptic pairing of chromosomes carrying genes with which zeste interacts influences the expression of these genes. Zeste binds to DNA and stimulates transcription from a nearby promoter.</text>
</comment>
<comment type="subunit">
    <text evidence="1">Self-associates forming complexes of several hundred monomers.</text>
</comment>
<dbReference type="PhylomeDB" id="D6WBH8"/>
<dbReference type="Pfam" id="PF13873">
    <property type="entry name" value="Myb_DNA-bind_5"/>
    <property type="match status" value="1"/>
</dbReference>
<dbReference type="Proteomes" id="UP000007266">
    <property type="component" value="Linkage group 2"/>
</dbReference>
<organism evidence="7 8">
    <name type="scientific">Tribolium castaneum</name>
    <name type="common">Red flour beetle</name>
    <dbReference type="NCBI Taxonomy" id="7070"/>
    <lineage>
        <taxon>Eukaryota</taxon>
        <taxon>Metazoa</taxon>
        <taxon>Ecdysozoa</taxon>
        <taxon>Arthropoda</taxon>
        <taxon>Hexapoda</taxon>
        <taxon>Insecta</taxon>
        <taxon>Pterygota</taxon>
        <taxon>Neoptera</taxon>
        <taxon>Endopterygota</taxon>
        <taxon>Coleoptera</taxon>
        <taxon>Polyphaga</taxon>
        <taxon>Cucujiformia</taxon>
        <taxon>Tenebrionidae</taxon>
        <taxon>Tenebrionidae incertae sedis</taxon>
        <taxon>Tribolium</taxon>
    </lineage>
</organism>
<dbReference type="PANTHER" id="PTHR37162:SF1">
    <property type="entry name" value="BED-TYPE DOMAIN-CONTAINING PROTEIN"/>
    <property type="match status" value="1"/>
</dbReference>
<sequence>MAVPDSLHSPDVTPADTTVMFRDDGEIRIVAFLAKHNLPFTIADHLTQLITNICGDSAIAKGMACGKTKARGIATNVIGMKILNQYQNKIENKETDGVSQKERKDAWEKVAEEFNSASSTAPRTGKQMKVLWSNLRRTAKKNIAKENKKRYLDETNELGNIAELKRKKNEDKKNISKTGGGTFESQLTDVGARVLAMVEPQARPLPNLFDDDNIYHKGILSILTSSSEESSDDDVVVSDTSDI</sequence>
<reference evidence="7 8" key="1">
    <citation type="journal article" date="2008" name="Nature">
        <title>The genome of the model beetle and pest Tribolium castaneum.</title>
        <authorList>
            <consortium name="Tribolium Genome Sequencing Consortium"/>
            <person name="Richards S."/>
            <person name="Gibbs R.A."/>
            <person name="Weinstock G.M."/>
            <person name="Brown S.J."/>
            <person name="Denell R."/>
            <person name="Beeman R.W."/>
            <person name="Gibbs R."/>
            <person name="Beeman R.W."/>
            <person name="Brown S.J."/>
            <person name="Bucher G."/>
            <person name="Friedrich M."/>
            <person name="Grimmelikhuijzen C.J."/>
            <person name="Klingler M."/>
            <person name="Lorenzen M."/>
            <person name="Richards S."/>
            <person name="Roth S."/>
            <person name="Schroder R."/>
            <person name="Tautz D."/>
            <person name="Zdobnov E.M."/>
            <person name="Muzny D."/>
            <person name="Gibbs R.A."/>
            <person name="Weinstock G.M."/>
            <person name="Attaway T."/>
            <person name="Bell S."/>
            <person name="Buhay C.J."/>
            <person name="Chandrabose M.N."/>
            <person name="Chavez D."/>
            <person name="Clerk-Blankenburg K.P."/>
            <person name="Cree A."/>
            <person name="Dao M."/>
            <person name="Davis C."/>
            <person name="Chacko J."/>
            <person name="Dinh H."/>
            <person name="Dugan-Rocha S."/>
            <person name="Fowler G."/>
            <person name="Garner T.T."/>
            <person name="Garnes J."/>
            <person name="Gnirke A."/>
            <person name="Hawes A."/>
            <person name="Hernandez J."/>
            <person name="Hines S."/>
            <person name="Holder M."/>
            <person name="Hume J."/>
            <person name="Jhangiani S.N."/>
            <person name="Joshi V."/>
            <person name="Khan Z.M."/>
            <person name="Jackson L."/>
            <person name="Kovar C."/>
            <person name="Kowis A."/>
            <person name="Lee S."/>
            <person name="Lewis L.R."/>
            <person name="Margolis J."/>
            <person name="Morgan M."/>
            <person name="Nazareth L.V."/>
            <person name="Nguyen N."/>
            <person name="Okwuonu G."/>
            <person name="Parker D."/>
            <person name="Richards S."/>
            <person name="Ruiz S.J."/>
            <person name="Santibanez J."/>
            <person name="Savard J."/>
            <person name="Scherer S.E."/>
            <person name="Schneider B."/>
            <person name="Sodergren E."/>
            <person name="Tautz D."/>
            <person name="Vattahil S."/>
            <person name="Villasana D."/>
            <person name="White C.S."/>
            <person name="Wright R."/>
            <person name="Park Y."/>
            <person name="Beeman R.W."/>
            <person name="Lord J."/>
            <person name="Oppert B."/>
            <person name="Lorenzen M."/>
            <person name="Brown S."/>
            <person name="Wang L."/>
            <person name="Savard J."/>
            <person name="Tautz D."/>
            <person name="Richards S."/>
            <person name="Weinstock G."/>
            <person name="Gibbs R.A."/>
            <person name="Liu Y."/>
            <person name="Worley K."/>
            <person name="Weinstock G."/>
            <person name="Elsik C.G."/>
            <person name="Reese J.T."/>
            <person name="Elhaik E."/>
            <person name="Landan G."/>
            <person name="Graur D."/>
            <person name="Arensburger P."/>
            <person name="Atkinson P."/>
            <person name="Beeman R.W."/>
            <person name="Beidler J."/>
            <person name="Brown S.J."/>
            <person name="Demuth J.P."/>
            <person name="Drury D.W."/>
            <person name="Du Y.Z."/>
            <person name="Fujiwara H."/>
            <person name="Lorenzen M."/>
            <person name="Maselli V."/>
            <person name="Osanai M."/>
            <person name="Park Y."/>
            <person name="Robertson H.M."/>
            <person name="Tu Z."/>
            <person name="Wang J.J."/>
            <person name="Wang S."/>
            <person name="Richards S."/>
            <person name="Song H."/>
            <person name="Zhang L."/>
            <person name="Sodergren E."/>
            <person name="Werner D."/>
            <person name="Stanke M."/>
            <person name="Morgenstern B."/>
            <person name="Solovyev V."/>
            <person name="Kosarev P."/>
            <person name="Brown G."/>
            <person name="Chen H.C."/>
            <person name="Ermolaeva O."/>
            <person name="Hlavina W."/>
            <person name="Kapustin Y."/>
            <person name="Kiryutin B."/>
            <person name="Kitts P."/>
            <person name="Maglott D."/>
            <person name="Pruitt K."/>
            <person name="Sapojnikov V."/>
            <person name="Souvorov A."/>
            <person name="Mackey A.J."/>
            <person name="Waterhouse R.M."/>
            <person name="Wyder S."/>
            <person name="Zdobnov E.M."/>
            <person name="Zdobnov E.M."/>
            <person name="Wyder S."/>
            <person name="Kriventseva E.V."/>
            <person name="Kadowaki T."/>
            <person name="Bork P."/>
            <person name="Aranda M."/>
            <person name="Bao R."/>
            <person name="Beermann A."/>
            <person name="Berns N."/>
            <person name="Bolognesi R."/>
            <person name="Bonneton F."/>
            <person name="Bopp D."/>
            <person name="Brown S.J."/>
            <person name="Bucher G."/>
            <person name="Butts T."/>
            <person name="Chaumot A."/>
            <person name="Denell R.E."/>
            <person name="Ferrier D.E."/>
            <person name="Friedrich M."/>
            <person name="Gordon C.M."/>
            <person name="Jindra M."/>
            <person name="Klingler M."/>
            <person name="Lan Q."/>
            <person name="Lattorff H.M."/>
            <person name="Laudet V."/>
            <person name="von Levetsow C."/>
            <person name="Liu Z."/>
            <person name="Lutz R."/>
            <person name="Lynch J.A."/>
            <person name="da Fonseca R.N."/>
            <person name="Posnien N."/>
            <person name="Reuter R."/>
            <person name="Roth S."/>
            <person name="Savard J."/>
            <person name="Schinko J.B."/>
            <person name="Schmitt C."/>
            <person name="Schoppmeier M."/>
            <person name="Schroder R."/>
            <person name="Shippy T.D."/>
            <person name="Simonnet F."/>
            <person name="Marques-Souza H."/>
            <person name="Tautz D."/>
            <person name="Tomoyasu Y."/>
            <person name="Trauner J."/>
            <person name="Van der Zee M."/>
            <person name="Vervoort M."/>
            <person name="Wittkopp N."/>
            <person name="Wimmer E.A."/>
            <person name="Yang X."/>
            <person name="Jones A.K."/>
            <person name="Sattelle D.B."/>
            <person name="Ebert P.R."/>
            <person name="Nelson D."/>
            <person name="Scott J.G."/>
            <person name="Beeman R.W."/>
            <person name="Muthukrishnan S."/>
            <person name="Kramer K.J."/>
            <person name="Arakane Y."/>
            <person name="Beeman R.W."/>
            <person name="Zhu Q."/>
            <person name="Hogenkamp D."/>
            <person name="Dixit R."/>
            <person name="Oppert B."/>
            <person name="Jiang H."/>
            <person name="Zou Z."/>
            <person name="Marshall J."/>
            <person name="Elpidina E."/>
            <person name="Vinokurov K."/>
            <person name="Oppert C."/>
            <person name="Zou Z."/>
            <person name="Evans J."/>
            <person name="Lu Z."/>
            <person name="Zhao P."/>
            <person name="Sumathipala N."/>
            <person name="Altincicek B."/>
            <person name="Vilcinskas A."/>
            <person name="Williams M."/>
            <person name="Hultmark D."/>
            <person name="Hetru C."/>
            <person name="Jiang H."/>
            <person name="Grimmelikhuijzen C.J."/>
            <person name="Hauser F."/>
            <person name="Cazzamali G."/>
            <person name="Williamson M."/>
            <person name="Park Y."/>
            <person name="Li B."/>
            <person name="Tanaka Y."/>
            <person name="Predel R."/>
            <person name="Neupert S."/>
            <person name="Schachtner J."/>
            <person name="Verleyen P."/>
            <person name="Raible F."/>
            <person name="Bork P."/>
            <person name="Friedrich M."/>
            <person name="Walden K.K."/>
            <person name="Robertson H.M."/>
            <person name="Angeli S."/>
            <person name="Foret S."/>
            <person name="Bucher G."/>
            <person name="Schuetz S."/>
            <person name="Maleszka R."/>
            <person name="Wimmer E.A."/>
            <person name="Beeman R.W."/>
            <person name="Lorenzen M."/>
            <person name="Tomoyasu Y."/>
            <person name="Miller S.C."/>
            <person name="Grossmann D."/>
            <person name="Bucher G."/>
        </authorList>
    </citation>
    <scope>NUCLEOTIDE SEQUENCE [LARGE SCALE GENOMIC DNA]</scope>
    <source>
        <strain evidence="7 8">Georgia GA2</strain>
    </source>
</reference>
<dbReference type="InterPro" id="IPR028002">
    <property type="entry name" value="Myb_DNA-bind_5"/>
</dbReference>
<keyword evidence="8" id="KW-1185">Reference proteome</keyword>
<evidence type="ECO:0000256" key="5">
    <source>
        <dbReference type="ARBA" id="ARBA00025466"/>
    </source>
</evidence>
<evidence type="ECO:0000313" key="7">
    <source>
        <dbReference type="EMBL" id="EEZ99157.1"/>
    </source>
</evidence>
<dbReference type="AlphaFoldDB" id="D6WBH8"/>
<reference evidence="7 8" key="2">
    <citation type="journal article" date="2010" name="Nucleic Acids Res.">
        <title>BeetleBase in 2010: revisions to provide comprehensive genomic information for Tribolium castaneum.</title>
        <authorList>
            <person name="Kim H.S."/>
            <person name="Murphy T."/>
            <person name="Xia J."/>
            <person name="Caragea D."/>
            <person name="Park Y."/>
            <person name="Beeman R.W."/>
            <person name="Lorenzen M.D."/>
            <person name="Butcher S."/>
            <person name="Manak J.R."/>
            <person name="Brown S.J."/>
        </authorList>
    </citation>
    <scope>GENOME REANNOTATION</scope>
    <source>
        <strain evidence="7 8">Georgia GA2</strain>
    </source>
</reference>
<dbReference type="PANTHER" id="PTHR37162">
    <property type="entry name" value="HAT FAMILY DIMERISATION DOMAINCONTAINING PROTEIN-RELATED"/>
    <property type="match status" value="1"/>
</dbReference>
<evidence type="ECO:0000256" key="1">
    <source>
        <dbReference type="ARBA" id="ARBA00011764"/>
    </source>
</evidence>
<name>D6WBH8_TRICA</name>
<evidence type="ECO:0000313" key="8">
    <source>
        <dbReference type="Proteomes" id="UP000007266"/>
    </source>
</evidence>
<accession>D6WBH8</accession>
<evidence type="ECO:0000259" key="6">
    <source>
        <dbReference type="Pfam" id="PF13873"/>
    </source>
</evidence>
<evidence type="ECO:0000256" key="4">
    <source>
        <dbReference type="ARBA" id="ARBA00023163"/>
    </source>
</evidence>
<gene>
    <name evidence="7" type="primary">GLEAN_16156</name>
    <name evidence="7" type="ORF">TcasGA2_TC016156</name>
</gene>
<keyword evidence="4" id="KW-0804">Transcription</keyword>
<proteinExistence type="predicted"/>
<dbReference type="EMBL" id="KQ971308">
    <property type="protein sequence ID" value="EEZ99157.1"/>
    <property type="molecule type" value="Genomic_DNA"/>
</dbReference>
<feature type="domain" description="Myb/SANT-like DNA-binding" evidence="6">
    <location>
        <begin position="84"/>
        <end position="145"/>
    </location>
</feature>
<protein>
    <recommendedName>
        <fullName evidence="2">Regulatory protein zeste</fullName>
    </recommendedName>
</protein>